<dbReference type="Proteomes" id="UP000266720">
    <property type="component" value="Chromosome"/>
</dbReference>
<dbReference type="RefSeq" id="WP_052887151.1">
    <property type="nucleotide sequence ID" value="NZ_CP007493.1"/>
</dbReference>
<dbReference type="PANTHER" id="PTHR43334">
    <property type="entry name" value="ACETATE--COA LIGASE [ADP-FORMING]"/>
    <property type="match status" value="1"/>
</dbReference>
<keyword evidence="1 5" id="KW-0436">Ligase</keyword>
<proteinExistence type="predicted"/>
<organism evidence="5 6">
    <name type="scientific">Thermofilum adornatum 1505</name>
    <dbReference type="NCBI Taxonomy" id="697581"/>
    <lineage>
        <taxon>Archaea</taxon>
        <taxon>Thermoproteota</taxon>
        <taxon>Thermoprotei</taxon>
        <taxon>Thermofilales</taxon>
        <taxon>Thermofilaceae</taxon>
        <taxon>Thermofilum</taxon>
    </lineage>
</organism>
<sequence>MTDPNLEKFFNPESIAVIGASREEEKPGHVIFKILLENRKRGLLKARVYGVNPRTDYILGEKIYPSVSAIPDNVDLAVIVVPANLVESVMEDLGKKGVKAAIVITAGFSEIGNVELERRVVDKAKKFGIRIIGPNCVGVFSAWSGVDTIFLPYTKVLGDGREVLSAPRPEKGYVALISQSGAVGTAALDYMSGEGIGLSHFISVGNKADIDEVELIEFLKNDPRTRVILLYVENIKEGRKFIDIVSEVTKEKPVIALKAGRTAAGKRAAASHTAAIAGVDEIYDAAFRRSGVIRANDIEELFDLAKAFVKQPPARGNRIGIITDGGGAGVMATDMAEMLGLRVPELKGKAREELEELKDKGFLPKYSQLSNPVDLTGSATSEMFVESTKILLESDEVDAVVILALHQVPGIPDPVALAREIASIAKNYDKPVVAVDTGWSETAILERREFDINGIPAYPTPERAVKSLAGLIRYGEYLSRKGVLDRYIQGILRLRARD</sequence>
<dbReference type="PANTHER" id="PTHR43334:SF2">
    <property type="entry name" value="ACETATE--COA LIGASE [ADP-FORMING]"/>
    <property type="match status" value="1"/>
</dbReference>
<evidence type="ECO:0000256" key="1">
    <source>
        <dbReference type="ARBA" id="ARBA00022598"/>
    </source>
</evidence>
<dbReference type="GO" id="GO:0043758">
    <property type="term" value="F:acetate-CoA ligase (ADP-forming) activity"/>
    <property type="evidence" value="ECO:0007669"/>
    <property type="project" value="UniProtKB-EC"/>
</dbReference>
<keyword evidence="2" id="KW-0547">Nucleotide-binding</keyword>
<accession>A0A3G1A8J6</accession>
<dbReference type="Pfam" id="PF13607">
    <property type="entry name" value="Succ_CoA_lig"/>
    <property type="match status" value="1"/>
</dbReference>
<dbReference type="Pfam" id="PF13380">
    <property type="entry name" value="CoA_binding_2"/>
    <property type="match status" value="1"/>
</dbReference>
<dbReference type="InterPro" id="IPR003781">
    <property type="entry name" value="CoA-bd"/>
</dbReference>
<dbReference type="EMBL" id="CP007493">
    <property type="protein sequence ID" value="AJB42648.1"/>
    <property type="molecule type" value="Genomic_DNA"/>
</dbReference>
<keyword evidence="3" id="KW-0067">ATP-binding</keyword>
<dbReference type="KEGG" id="tcb:TCARB_1608"/>
<dbReference type="Pfam" id="PF19045">
    <property type="entry name" value="Ligase_CoA_2"/>
    <property type="match status" value="1"/>
</dbReference>
<dbReference type="EC" id="6.2.1.13" evidence="5"/>
<dbReference type="Gene3D" id="3.40.50.261">
    <property type="entry name" value="Succinyl-CoA synthetase domains"/>
    <property type="match status" value="2"/>
</dbReference>
<dbReference type="AlphaFoldDB" id="A0A3G1A8J6"/>
<protein>
    <submittedName>
        <fullName evidence="5">Acetyl-CoA synthetase (ADP-forming) alpha chain</fullName>
        <ecNumber evidence="5">6.2.1.13</ecNumber>
    </submittedName>
</protein>
<dbReference type="InterPro" id="IPR032875">
    <property type="entry name" value="Succ_CoA_lig_flav_dom"/>
</dbReference>
<dbReference type="InterPro" id="IPR016102">
    <property type="entry name" value="Succinyl-CoA_synth-like"/>
</dbReference>
<evidence type="ECO:0000313" key="5">
    <source>
        <dbReference type="EMBL" id="AJB42648.1"/>
    </source>
</evidence>
<dbReference type="GO" id="GO:0005524">
    <property type="term" value="F:ATP binding"/>
    <property type="evidence" value="ECO:0007669"/>
    <property type="project" value="UniProtKB-KW"/>
</dbReference>
<name>A0A3G1A8J6_9CREN</name>
<evidence type="ECO:0000256" key="2">
    <source>
        <dbReference type="ARBA" id="ARBA00022741"/>
    </source>
</evidence>
<evidence type="ECO:0000259" key="4">
    <source>
        <dbReference type="SMART" id="SM00881"/>
    </source>
</evidence>
<dbReference type="InterPro" id="IPR051538">
    <property type="entry name" value="Acyl-CoA_Synth/Transferase"/>
</dbReference>
<dbReference type="STRING" id="697581.TCARB_1608"/>
<gene>
    <name evidence="5" type="ORF">TCARB_1608</name>
</gene>
<reference evidence="6" key="1">
    <citation type="book" date="2010" name="EXTREMOPHILES" publisher="0:0-0">
        <title>Complete genome sequences of ten hyperthermophilic archaea reveal their metabolic capabilities and possible ecological roles.</title>
        <editorList>
            <person name="?"/>
        </editorList>
        <authorList>
            <person name="Ravin N.V."/>
            <person name="Mardanov A.V."/>
            <person name="Bonch-Osmolovskaya E.A."/>
            <person name="Skryabin K.G."/>
        </authorList>
    </citation>
    <scope>NUCLEOTIDE SEQUENCE [LARGE SCALE GENOMIC DNA]</scope>
    <source>
        <strain evidence="6">1505</strain>
    </source>
</reference>
<dbReference type="Gene3D" id="3.40.50.720">
    <property type="entry name" value="NAD(P)-binding Rossmann-like Domain"/>
    <property type="match status" value="1"/>
</dbReference>
<dbReference type="GeneID" id="25407010"/>
<dbReference type="SMART" id="SM00881">
    <property type="entry name" value="CoA_binding"/>
    <property type="match status" value="1"/>
</dbReference>
<dbReference type="SUPFAM" id="SSF51735">
    <property type="entry name" value="NAD(P)-binding Rossmann-fold domains"/>
    <property type="match status" value="1"/>
</dbReference>
<evidence type="ECO:0000256" key="3">
    <source>
        <dbReference type="ARBA" id="ARBA00022840"/>
    </source>
</evidence>
<dbReference type="InterPro" id="IPR036291">
    <property type="entry name" value="NAD(P)-bd_dom_sf"/>
</dbReference>
<dbReference type="SUPFAM" id="SSF52210">
    <property type="entry name" value="Succinyl-CoA synthetase domains"/>
    <property type="match status" value="2"/>
</dbReference>
<dbReference type="InterPro" id="IPR043938">
    <property type="entry name" value="Ligase_CoA_dom"/>
</dbReference>
<evidence type="ECO:0000313" key="6">
    <source>
        <dbReference type="Proteomes" id="UP000266720"/>
    </source>
</evidence>
<feature type="domain" description="CoA-binding" evidence="4">
    <location>
        <begin position="9"/>
        <end position="108"/>
    </location>
</feature>